<keyword evidence="1" id="KW-0812">Transmembrane</keyword>
<name>A0ABV2T4R5_9BACT</name>
<dbReference type="RefSeq" id="WP_354659768.1">
    <property type="nucleotide sequence ID" value="NZ_JBEXAC010000001.1"/>
</dbReference>
<evidence type="ECO:0000313" key="2">
    <source>
        <dbReference type="EMBL" id="MET6997129.1"/>
    </source>
</evidence>
<reference evidence="2 3" key="1">
    <citation type="submission" date="2024-06" db="EMBL/GenBank/DDBJ databases">
        <title>Chitinophaga defluvii sp. nov., isolated from municipal sewage.</title>
        <authorList>
            <person name="Zhang L."/>
        </authorList>
    </citation>
    <scope>NUCLEOTIDE SEQUENCE [LARGE SCALE GENOMIC DNA]</scope>
    <source>
        <strain evidence="2 3">H8</strain>
    </source>
</reference>
<keyword evidence="1" id="KW-1133">Transmembrane helix</keyword>
<organism evidence="2 3">
    <name type="scientific">Chitinophaga defluvii</name>
    <dbReference type="NCBI Taxonomy" id="3163343"/>
    <lineage>
        <taxon>Bacteria</taxon>
        <taxon>Pseudomonadati</taxon>
        <taxon>Bacteroidota</taxon>
        <taxon>Chitinophagia</taxon>
        <taxon>Chitinophagales</taxon>
        <taxon>Chitinophagaceae</taxon>
        <taxon>Chitinophaga</taxon>
    </lineage>
</organism>
<accession>A0ABV2T4R5</accession>
<gene>
    <name evidence="2" type="ORF">ABR189_07100</name>
</gene>
<feature type="transmembrane region" description="Helical" evidence="1">
    <location>
        <begin position="118"/>
        <end position="139"/>
    </location>
</feature>
<evidence type="ECO:0008006" key="4">
    <source>
        <dbReference type="Google" id="ProtNLM"/>
    </source>
</evidence>
<dbReference type="EMBL" id="JBEXAC010000001">
    <property type="protein sequence ID" value="MET6997129.1"/>
    <property type="molecule type" value="Genomic_DNA"/>
</dbReference>
<sequence length="223" mass="25285">MQVEIINPWSWLCITMAVTLFTAFIMHLQSEHFYTHDVVLRKFSILDLEFPATARELPNLINGIYLLPQPQQQKTLSALRGQLWVDFIFMPAAYGSIFLLCMQVAGKMEASGRIFFSVLAWIQIIPWICDIIEGCYLLGKIRRDVRPSTPGIHRAYQLLEVGKWGLSLTATVCALSALLFFWLTGKYETASLHYLLILVGEIVLFGVMIYLANLRTASPAVPE</sequence>
<evidence type="ECO:0000256" key="1">
    <source>
        <dbReference type="SAM" id="Phobius"/>
    </source>
</evidence>
<feature type="transmembrane region" description="Helical" evidence="1">
    <location>
        <begin position="6"/>
        <end position="26"/>
    </location>
</feature>
<feature type="transmembrane region" description="Helical" evidence="1">
    <location>
        <begin position="164"/>
        <end position="185"/>
    </location>
</feature>
<dbReference type="Proteomes" id="UP001549749">
    <property type="component" value="Unassembled WGS sequence"/>
</dbReference>
<feature type="transmembrane region" description="Helical" evidence="1">
    <location>
        <begin position="191"/>
        <end position="212"/>
    </location>
</feature>
<feature type="transmembrane region" description="Helical" evidence="1">
    <location>
        <begin position="83"/>
        <end position="106"/>
    </location>
</feature>
<protein>
    <recommendedName>
        <fullName evidence="4">SdpI/YhfL family protein</fullName>
    </recommendedName>
</protein>
<evidence type="ECO:0000313" key="3">
    <source>
        <dbReference type="Proteomes" id="UP001549749"/>
    </source>
</evidence>
<keyword evidence="3" id="KW-1185">Reference proteome</keyword>
<keyword evidence="1" id="KW-0472">Membrane</keyword>
<proteinExistence type="predicted"/>
<comment type="caution">
    <text evidence="2">The sequence shown here is derived from an EMBL/GenBank/DDBJ whole genome shotgun (WGS) entry which is preliminary data.</text>
</comment>